<dbReference type="GO" id="GO:0050660">
    <property type="term" value="F:flavin adenine dinucleotide binding"/>
    <property type="evidence" value="ECO:0007669"/>
    <property type="project" value="InterPro"/>
</dbReference>
<dbReference type="Proteomes" id="UP000744769">
    <property type="component" value="Unassembled WGS sequence"/>
</dbReference>
<dbReference type="Gene3D" id="1.10.540.10">
    <property type="entry name" value="Acyl-CoA dehydrogenase/oxidase, N-terminal domain"/>
    <property type="match status" value="1"/>
</dbReference>
<dbReference type="Gene3D" id="2.40.110.10">
    <property type="entry name" value="Butyryl-CoA Dehydrogenase, subunit A, domain 2"/>
    <property type="match status" value="1"/>
</dbReference>
<feature type="domain" description="Acyl-CoA dehydrogenase/oxidase C-terminal" evidence="5">
    <location>
        <begin position="238"/>
        <end position="358"/>
    </location>
</feature>
<keyword evidence="3" id="KW-0285">Flavoprotein</keyword>
<proteinExistence type="inferred from homology"/>
<dbReference type="Gene3D" id="1.20.140.10">
    <property type="entry name" value="Butyryl-CoA Dehydrogenase, subunit A, domain 3"/>
    <property type="match status" value="1"/>
</dbReference>
<evidence type="ECO:0000256" key="3">
    <source>
        <dbReference type="ARBA" id="ARBA00022630"/>
    </source>
</evidence>
<evidence type="ECO:0000256" key="2">
    <source>
        <dbReference type="ARBA" id="ARBA00009347"/>
    </source>
</evidence>
<dbReference type="InterPro" id="IPR009075">
    <property type="entry name" value="AcylCo_DH/oxidase_C"/>
</dbReference>
<dbReference type="InterPro" id="IPR036250">
    <property type="entry name" value="AcylCo_DH-like_C"/>
</dbReference>
<dbReference type="GO" id="GO:0003995">
    <property type="term" value="F:acyl-CoA dehydrogenase activity"/>
    <property type="evidence" value="ECO:0007669"/>
    <property type="project" value="TreeGrafter"/>
</dbReference>
<feature type="domain" description="Acyl-CoA dehydrogenase/oxidase N-terminal" evidence="6">
    <location>
        <begin position="17"/>
        <end position="98"/>
    </location>
</feature>
<gene>
    <name evidence="7" type="ORF">G9U51_12445</name>
</gene>
<comment type="similarity">
    <text evidence="2">Belongs to the acyl-CoA dehydrogenase family.</text>
</comment>
<evidence type="ECO:0000256" key="1">
    <source>
        <dbReference type="ARBA" id="ARBA00001974"/>
    </source>
</evidence>
<dbReference type="InterPro" id="IPR037069">
    <property type="entry name" value="AcylCoA_DH/ox_N_sf"/>
</dbReference>
<dbReference type="Pfam" id="PF00441">
    <property type="entry name" value="Acyl-CoA_dh_1"/>
    <property type="match status" value="1"/>
</dbReference>
<evidence type="ECO:0000259" key="5">
    <source>
        <dbReference type="Pfam" id="PF00441"/>
    </source>
</evidence>
<sequence length="383" mass="40187">MSVDAAERTAQVGQIATVAAEHADAVDADNRFPAEAIAVARDSGFLAALIPVEEGGLGLSLREVAEVVRAVGASCSSTAMVLAMHHSQLEILVKHGDTDTLRALRRDVAERGLLIASCTTEINLGGAHASSSCAVEVSGDRATLTKTAPVISYGEEADVIFSTARRSPDAEANDQSLVASRKDETTLERTTTWNALGMRGTCSHGFQLQAEVPADAVFPTPYGDIHTVTMVPGAHILWASAWHGIARGAAAKARSFVQKAARRSPGSTPPGALRLAELEVALQSMGGLIDGALRRYETETSEAADRSVGFTVAMNTLKVGASQHLLDCVSKAMVIVGIAGYVNGTPFSIGRPYRDAMAPLVMVNNDRILSTNAGLELLMRGQA</sequence>
<dbReference type="PIRSF" id="PIRSF016578">
    <property type="entry name" value="HsaA"/>
    <property type="match status" value="1"/>
</dbReference>
<comment type="cofactor">
    <cofactor evidence="1">
        <name>FAD</name>
        <dbReference type="ChEBI" id="CHEBI:57692"/>
    </cofactor>
</comment>
<keyword evidence="8" id="KW-1185">Reference proteome</keyword>
<accession>A0A967B250</accession>
<keyword evidence="4" id="KW-0274">FAD</keyword>
<dbReference type="SUPFAM" id="SSF56645">
    <property type="entry name" value="Acyl-CoA dehydrogenase NM domain-like"/>
    <property type="match status" value="1"/>
</dbReference>
<dbReference type="RefSeq" id="WP_166197257.1">
    <property type="nucleotide sequence ID" value="NZ_JAAOIV010000009.1"/>
</dbReference>
<dbReference type="InterPro" id="IPR009100">
    <property type="entry name" value="AcylCoA_DH/oxidase_NM_dom_sf"/>
</dbReference>
<evidence type="ECO:0000256" key="4">
    <source>
        <dbReference type="ARBA" id="ARBA00022827"/>
    </source>
</evidence>
<dbReference type="EMBL" id="JAAOIV010000009">
    <property type="protein sequence ID" value="NHN56589.1"/>
    <property type="molecule type" value="Genomic_DNA"/>
</dbReference>
<dbReference type="PANTHER" id="PTHR43884:SF12">
    <property type="entry name" value="ISOVALERYL-COA DEHYDROGENASE, MITOCHONDRIAL-RELATED"/>
    <property type="match status" value="1"/>
</dbReference>
<dbReference type="SUPFAM" id="SSF47203">
    <property type="entry name" value="Acyl-CoA dehydrogenase C-terminal domain-like"/>
    <property type="match status" value="1"/>
</dbReference>
<reference evidence="7" key="1">
    <citation type="submission" date="2020-03" db="EMBL/GenBank/DDBJ databases">
        <title>Draft sequencing of Calidifontibacter sp. DB0510.</title>
        <authorList>
            <person name="Kim D.-U."/>
        </authorList>
    </citation>
    <scope>NUCLEOTIDE SEQUENCE</scope>
    <source>
        <strain evidence="7">DB0510</strain>
    </source>
</reference>
<evidence type="ECO:0000313" key="8">
    <source>
        <dbReference type="Proteomes" id="UP000744769"/>
    </source>
</evidence>
<evidence type="ECO:0000313" key="7">
    <source>
        <dbReference type="EMBL" id="NHN56589.1"/>
    </source>
</evidence>
<name>A0A967B250_9MICO</name>
<dbReference type="InterPro" id="IPR013786">
    <property type="entry name" value="AcylCoA_DH/ox_N"/>
</dbReference>
<organism evidence="7 8">
    <name type="scientific">Metallococcus carri</name>
    <dbReference type="NCBI Taxonomy" id="1656884"/>
    <lineage>
        <taxon>Bacteria</taxon>
        <taxon>Bacillati</taxon>
        <taxon>Actinomycetota</taxon>
        <taxon>Actinomycetes</taxon>
        <taxon>Micrococcales</taxon>
        <taxon>Dermacoccaceae</taxon>
        <taxon>Metallococcus</taxon>
    </lineage>
</organism>
<evidence type="ECO:0000259" key="6">
    <source>
        <dbReference type="Pfam" id="PF02771"/>
    </source>
</evidence>
<dbReference type="AlphaFoldDB" id="A0A967B250"/>
<dbReference type="Pfam" id="PF02771">
    <property type="entry name" value="Acyl-CoA_dh_N"/>
    <property type="match status" value="1"/>
</dbReference>
<comment type="caution">
    <text evidence="7">The sequence shown here is derived from an EMBL/GenBank/DDBJ whole genome shotgun (WGS) entry which is preliminary data.</text>
</comment>
<dbReference type="InterPro" id="IPR046373">
    <property type="entry name" value="Acyl-CoA_Oxase/DH_mid-dom_sf"/>
</dbReference>
<protein>
    <submittedName>
        <fullName evidence="7">Acyl-CoA/acyl-ACP dehydrogenase</fullName>
    </submittedName>
</protein>
<dbReference type="PANTHER" id="PTHR43884">
    <property type="entry name" value="ACYL-COA DEHYDROGENASE"/>
    <property type="match status" value="1"/>
</dbReference>